<sequence>MEFLDEYESKPRFLFRSKHLPDPSDSDHPLNSSSFFSSLHKPTLFISVSISILIFTIALIYFSDLEPLKSILLWLSLSFFLGPFAPPSLTAGDIRVGVGAPLKEALKSETFAEINEKYNRKSSKKKPSEVMSDGFVEKSMGVNGSFSDLQKIEKNRFNCEEKKKSDEEREWSDVDEELLKKLMVKHPVGKPGRWEAIADGFKGRRKVESVIMKSKELGERKNVSDQDSYKKFLKDRKPVDKRVMDELEENESNVNQNVESGWSSGEDLALLNALKTFPKDVTMRWEKIAASLPGKTKSACVKRVADLKKDFRSSKSQAS</sequence>
<feature type="domain" description="Myb-like" evidence="2">
    <location>
        <begin position="262"/>
        <end position="303"/>
    </location>
</feature>
<protein>
    <recommendedName>
        <fullName evidence="2">Myb-like domain-containing protein</fullName>
    </recommendedName>
</protein>
<keyword evidence="1" id="KW-0472">Membrane</keyword>
<proteinExistence type="predicted"/>
<evidence type="ECO:0000313" key="4">
    <source>
        <dbReference type="Proteomes" id="UP001634393"/>
    </source>
</evidence>
<dbReference type="FunFam" id="1.10.10.60:FF:000416">
    <property type="entry name" value="Myb family transcription factor"/>
    <property type="match status" value="1"/>
</dbReference>
<dbReference type="Gene3D" id="1.10.10.60">
    <property type="entry name" value="Homeodomain-like"/>
    <property type="match status" value="2"/>
</dbReference>
<gene>
    <name evidence="3" type="ORF">ACJIZ3_003845</name>
</gene>
<keyword evidence="1" id="KW-1133">Transmembrane helix</keyword>
<evidence type="ECO:0000313" key="3">
    <source>
        <dbReference type="EMBL" id="KAL3817940.1"/>
    </source>
</evidence>
<dbReference type="SUPFAM" id="SSF46689">
    <property type="entry name" value="Homeodomain-like"/>
    <property type="match status" value="2"/>
</dbReference>
<dbReference type="Pfam" id="PF23082">
    <property type="entry name" value="Myb_DNA-binding_2"/>
    <property type="match status" value="1"/>
</dbReference>
<keyword evidence="1" id="KW-0812">Transmembrane</keyword>
<feature type="transmembrane region" description="Helical" evidence="1">
    <location>
        <begin position="43"/>
        <end position="62"/>
    </location>
</feature>
<dbReference type="Pfam" id="PF00249">
    <property type="entry name" value="Myb_DNA-binding"/>
    <property type="match status" value="1"/>
</dbReference>
<keyword evidence="4" id="KW-1185">Reference proteome</keyword>
<dbReference type="EMBL" id="JBJXBP010000007">
    <property type="protein sequence ID" value="KAL3817940.1"/>
    <property type="molecule type" value="Genomic_DNA"/>
</dbReference>
<dbReference type="PANTHER" id="PTHR43999">
    <property type="entry name" value="DNAJ HOMOLOG SUBFAMILY C MEMBER 2"/>
    <property type="match status" value="1"/>
</dbReference>
<dbReference type="CDD" id="cd00167">
    <property type="entry name" value="SANT"/>
    <property type="match status" value="2"/>
</dbReference>
<name>A0ABD3S0F3_9LAMI</name>
<dbReference type="PROSITE" id="PS50090">
    <property type="entry name" value="MYB_LIKE"/>
    <property type="match status" value="1"/>
</dbReference>
<evidence type="ECO:0000256" key="1">
    <source>
        <dbReference type="SAM" id="Phobius"/>
    </source>
</evidence>
<dbReference type="InterPro" id="IPR001005">
    <property type="entry name" value="SANT/Myb"/>
</dbReference>
<accession>A0ABD3S0F3</accession>
<dbReference type="PANTHER" id="PTHR43999:SF3">
    <property type="entry name" value="TRANSCRIPTION FACTOR MAMYB"/>
    <property type="match status" value="1"/>
</dbReference>
<dbReference type="Proteomes" id="UP001634393">
    <property type="component" value="Unassembled WGS sequence"/>
</dbReference>
<dbReference type="InterPro" id="IPR044634">
    <property type="entry name" value="Zuotin/DnaJC2"/>
</dbReference>
<reference evidence="3 4" key="1">
    <citation type="submission" date="2024-12" db="EMBL/GenBank/DDBJ databases">
        <title>The unique morphological basis and parallel evolutionary history of personate flowers in Penstemon.</title>
        <authorList>
            <person name="Depatie T.H."/>
            <person name="Wessinger C.A."/>
        </authorList>
    </citation>
    <scope>NUCLEOTIDE SEQUENCE [LARGE SCALE GENOMIC DNA]</scope>
    <source>
        <strain evidence="3">WTNN_2</strain>
        <tissue evidence="3">Leaf</tissue>
    </source>
</reference>
<dbReference type="AlphaFoldDB" id="A0ABD3S0F3"/>
<feature type="transmembrane region" description="Helical" evidence="1">
    <location>
        <begin position="68"/>
        <end position="85"/>
    </location>
</feature>
<dbReference type="SMART" id="SM00717">
    <property type="entry name" value="SANT"/>
    <property type="match status" value="2"/>
</dbReference>
<organism evidence="3 4">
    <name type="scientific">Penstemon smallii</name>
    <dbReference type="NCBI Taxonomy" id="265156"/>
    <lineage>
        <taxon>Eukaryota</taxon>
        <taxon>Viridiplantae</taxon>
        <taxon>Streptophyta</taxon>
        <taxon>Embryophyta</taxon>
        <taxon>Tracheophyta</taxon>
        <taxon>Spermatophyta</taxon>
        <taxon>Magnoliopsida</taxon>
        <taxon>eudicotyledons</taxon>
        <taxon>Gunneridae</taxon>
        <taxon>Pentapetalae</taxon>
        <taxon>asterids</taxon>
        <taxon>lamiids</taxon>
        <taxon>Lamiales</taxon>
        <taxon>Plantaginaceae</taxon>
        <taxon>Cheloneae</taxon>
        <taxon>Penstemon</taxon>
    </lineage>
</organism>
<evidence type="ECO:0000259" key="2">
    <source>
        <dbReference type="PROSITE" id="PS50090"/>
    </source>
</evidence>
<dbReference type="InterPro" id="IPR009057">
    <property type="entry name" value="Homeodomain-like_sf"/>
</dbReference>
<comment type="caution">
    <text evidence="3">The sequence shown here is derived from an EMBL/GenBank/DDBJ whole genome shotgun (WGS) entry which is preliminary data.</text>
</comment>